<organism evidence="3 4">
    <name type="scientific">Corynebacterium glucuronolyticum</name>
    <dbReference type="NCBI Taxonomy" id="39791"/>
    <lineage>
        <taxon>Bacteria</taxon>
        <taxon>Bacillati</taxon>
        <taxon>Actinomycetota</taxon>
        <taxon>Actinomycetes</taxon>
        <taxon>Mycobacteriales</taxon>
        <taxon>Corynebacteriaceae</taxon>
        <taxon>Corynebacterium</taxon>
    </lineage>
</organism>
<feature type="domain" description="Rib" evidence="2">
    <location>
        <begin position="816"/>
        <end position="891"/>
    </location>
</feature>
<dbReference type="NCBIfam" id="TIGR02331">
    <property type="entry name" value="rib_alpha"/>
    <property type="match status" value="5"/>
</dbReference>
<feature type="compositionally biased region" description="Basic and acidic residues" evidence="1">
    <location>
        <begin position="899"/>
        <end position="948"/>
    </location>
</feature>
<feature type="compositionally biased region" description="Polar residues" evidence="1">
    <location>
        <begin position="887"/>
        <end position="898"/>
    </location>
</feature>
<feature type="compositionally biased region" description="Basic and acidic residues" evidence="1">
    <location>
        <begin position="741"/>
        <end position="790"/>
    </location>
</feature>
<feature type="domain" description="Rib" evidence="2">
    <location>
        <begin position="895"/>
        <end position="970"/>
    </location>
</feature>
<evidence type="ECO:0000259" key="2">
    <source>
        <dbReference type="Pfam" id="PF08428"/>
    </source>
</evidence>
<name>A0AAX1L7E5_9CORY</name>
<dbReference type="InterPro" id="IPR059115">
    <property type="entry name" value="Rib"/>
</dbReference>
<dbReference type="Proteomes" id="UP000617681">
    <property type="component" value="Chromosome"/>
</dbReference>
<accession>A0AAX1L7E5</accession>
<protein>
    <recommendedName>
        <fullName evidence="2">Rib domain-containing protein</fullName>
    </recommendedName>
</protein>
<feature type="domain" description="Rib" evidence="2">
    <location>
        <begin position="737"/>
        <end position="812"/>
    </location>
</feature>
<feature type="compositionally biased region" description="Basic and acidic residues" evidence="1">
    <location>
        <begin position="978"/>
        <end position="1021"/>
    </location>
</feature>
<feature type="compositionally biased region" description="Polar residues" evidence="1">
    <location>
        <begin position="23"/>
        <end position="32"/>
    </location>
</feature>
<feature type="region of interest" description="Disordered" evidence="1">
    <location>
        <begin position="1"/>
        <end position="43"/>
    </location>
</feature>
<feature type="compositionally biased region" description="Polar residues" evidence="1">
    <location>
        <begin position="966"/>
        <end position="977"/>
    </location>
</feature>
<feature type="compositionally biased region" description="Polar residues" evidence="1">
    <location>
        <begin position="1"/>
        <end position="12"/>
    </location>
</feature>
<dbReference type="AlphaFoldDB" id="A0AAX1L7E5"/>
<gene>
    <name evidence="3" type="ORF">I6J21_11295</name>
</gene>
<feature type="domain" description="Rib" evidence="2">
    <location>
        <begin position="974"/>
        <end position="1049"/>
    </location>
</feature>
<feature type="region of interest" description="Disordered" evidence="1">
    <location>
        <begin position="733"/>
        <end position="1021"/>
    </location>
</feature>
<proteinExistence type="predicted"/>
<feature type="compositionally biased region" description="Basic and acidic residues" evidence="1">
    <location>
        <begin position="820"/>
        <end position="869"/>
    </location>
</feature>
<feature type="compositionally biased region" description="Basic and acidic residues" evidence="1">
    <location>
        <begin position="1057"/>
        <end position="1070"/>
    </location>
</feature>
<dbReference type="RefSeq" id="WP_204098562.1">
    <property type="nucleotide sequence ID" value="NZ_CP069534.1"/>
</dbReference>
<dbReference type="InterPro" id="IPR012706">
    <property type="entry name" value="Rib_alpha_Esp_rpt"/>
</dbReference>
<sequence length="1258" mass="135748">MAQAQEDQGSSSKEADKYAPQAQDMTVETGQVPNAKDGIKNASELPEGTTFAFQSEVDTTKSGVYPAVVVVTYPDKSTDLVSIKVTVNEFDAIYSPGNPQETGTVNGSVKEMVMATNNYDDLVGTGSPLKGVKIYAQWSEGENTQHTSPIYYTESDENGNFSLLLAPYTDANGVRREFRADASVGVPPISTQSPDYWRDEMREKIRIWTVLPSDLEGKYRLVTQPAVSLYPPINPAQNTTPSSDGNGEWKGNKVNKVKILYADTTNRAQHKPNKDEWRESVKPKLDYGYLTGQAFWNLFTAQGYKNLNFWNYDDGPVDPAAAGLTVVGSYLSDKAVRAIEAYAATNFGGKELRGDGWTPQDEQALQNWIKDQVKKDPTWIAETVKTTTDSNGNFKIFFNGTWGKTYNDLAESDPRFNKQAELNEGTWLKVTDNAKHANWSWSYVSVYGPDGNELPGNIGALYPWVLGDYGGPETAGGSYKTIGGETTKSLPNAGWSAWNIALIPAPLKFKVVEKNTYDNFALPGEKVVTNTSGLPVGAGFEYVIQWVDKDGNEVGKCGPSAVLADTTIKPCPLTVPADAKHGDTFTARLFRGTDTADNKSLLAQDSFAVSRAYFEYGNTEVKANEEKTATPKFDIPSTSEVEKDKPENAVFELGDLPEGVTKEQIKLDPETGSVSFTPTKQQTGKKIAIPVRMVDKERTVPDLDENGNPKVDKDGNALTKPLTLAKSNAVFEVAGTQADQNEPKGKDQTVKVGEEPKSDKSIENLKDLPKGTKTSFKDPVDTKTPGEKKVTVVVTYPDGSTDEVETKITVTKDPTQADQNEPKGKDQTVKVGEEPKSDKSIENLKDLPKGTKTSFKDPVDTKTPGEKKVTVVVTYPDGSTDEVETKITVTKDPTQADQNEPKGKDQTVKVGEEPKSDKSIENLKDLPKGTKTSFKDPVDTKTPGEKKVTVVVTYPDGSTDEVETKITVTKDPTQADQNEPKGKDQTVKVGEEPKSDKSIENLKDLPKGTKTSFKDPVDTKTPGEKKVTVVVTYPDGSTDEVETKITVTENNSTEVPADGKAKEIDGKVDNPDGATGEVVGEDGKKIDGATVEIDENGNVKVTIPEGTKTGPAKVVITDKDGNKTELPITITKPGDASSSIDGLTQDEANKCVGASAASAIPLLLLTPIALGLAMDNQQVKDLTAGFGKQLEDINTGIQKTLGIYNPELAQQFKVQVAPHLQNLALAAGFVASIALLAGVAANQCVPGGGSSDNTSSQK</sequence>
<dbReference type="Pfam" id="PF08428">
    <property type="entry name" value="Rib"/>
    <property type="match status" value="5"/>
</dbReference>
<feature type="region of interest" description="Disordered" evidence="1">
    <location>
        <begin position="1046"/>
        <end position="1077"/>
    </location>
</feature>
<evidence type="ECO:0000313" key="4">
    <source>
        <dbReference type="Proteomes" id="UP000617681"/>
    </source>
</evidence>
<dbReference type="EMBL" id="CP069534">
    <property type="protein sequence ID" value="QRP70326.1"/>
    <property type="molecule type" value="Genomic_DNA"/>
</dbReference>
<evidence type="ECO:0000256" key="1">
    <source>
        <dbReference type="SAM" id="MobiDB-lite"/>
    </source>
</evidence>
<feature type="domain" description="Rib" evidence="2">
    <location>
        <begin position="14"/>
        <end position="89"/>
    </location>
</feature>
<reference evidence="3" key="1">
    <citation type="submission" date="2021-02" db="EMBL/GenBank/DDBJ databases">
        <title>FDA dAtabase for Regulatory Grade micrObial Sequences (FDA-ARGOS): Supporting development and validation of Infectious Disease Dx tests.</title>
        <authorList>
            <person name="Sproer C."/>
            <person name="Gronow S."/>
            <person name="Severitt S."/>
            <person name="Schroder I."/>
            <person name="Tallon L."/>
            <person name="Sadzewicz L."/>
            <person name="Zhao X."/>
            <person name="Boylan J."/>
            <person name="Ott S."/>
            <person name="Bowen H."/>
            <person name="Vavikolanu K."/>
            <person name="Mehta A."/>
            <person name="Aluvathingal J."/>
            <person name="Nadendla S."/>
            <person name="Lowell S."/>
            <person name="Myers T."/>
            <person name="Yan Y."/>
            <person name="Sichtig H."/>
        </authorList>
    </citation>
    <scope>NUCLEOTIDE SEQUENCE</scope>
    <source>
        <strain evidence="3">FDAARGOS_1191</strain>
    </source>
</reference>
<feature type="compositionally biased region" description="Polar residues" evidence="1">
    <location>
        <begin position="808"/>
        <end position="819"/>
    </location>
</feature>
<evidence type="ECO:0000313" key="3">
    <source>
        <dbReference type="EMBL" id="QRP70326.1"/>
    </source>
</evidence>